<accession>A0A2R4MJL7</accession>
<evidence type="ECO:0000313" key="3">
    <source>
        <dbReference type="EMBL" id="AVX06179.1"/>
    </source>
</evidence>
<dbReference type="KEGG" id="mmyr:MXMO3_03676"/>
<evidence type="ECO:0000313" key="4">
    <source>
        <dbReference type="Proteomes" id="UP000258927"/>
    </source>
</evidence>
<keyword evidence="3" id="KW-0614">Plasmid</keyword>
<proteinExistence type="predicted"/>
<feature type="chain" id="PRO_5015329219" evidence="2">
    <location>
        <begin position="26"/>
        <end position="413"/>
    </location>
</feature>
<dbReference type="GO" id="GO:0030288">
    <property type="term" value="C:outer membrane-bounded periplasmic space"/>
    <property type="evidence" value="ECO:0007669"/>
    <property type="project" value="TreeGrafter"/>
</dbReference>
<evidence type="ECO:0000256" key="1">
    <source>
        <dbReference type="ARBA" id="ARBA00022729"/>
    </source>
</evidence>
<evidence type="ECO:0000256" key="2">
    <source>
        <dbReference type="SAM" id="SignalP"/>
    </source>
</evidence>
<feature type="signal peptide" evidence="2">
    <location>
        <begin position="1"/>
        <end position="25"/>
    </location>
</feature>
<dbReference type="EMBL" id="CP021332">
    <property type="protein sequence ID" value="AVX06179.1"/>
    <property type="molecule type" value="Genomic_DNA"/>
</dbReference>
<gene>
    <name evidence="3" type="ORF">MXMO3_03676</name>
</gene>
<dbReference type="Gene3D" id="3.40.190.10">
    <property type="entry name" value="Periplasmic binding protein-like II"/>
    <property type="match status" value="2"/>
</dbReference>
<dbReference type="Pfam" id="PF13343">
    <property type="entry name" value="SBP_bac_6"/>
    <property type="match status" value="1"/>
</dbReference>
<dbReference type="RefSeq" id="WP_117397126.1">
    <property type="nucleotide sequence ID" value="NZ_CP021332.1"/>
</dbReference>
<dbReference type="PANTHER" id="PTHR30006">
    <property type="entry name" value="THIAMINE-BINDING PERIPLASMIC PROTEIN-RELATED"/>
    <property type="match status" value="1"/>
</dbReference>
<organism evidence="3 4">
    <name type="scientific">Maritalea myrionectae</name>
    <dbReference type="NCBI Taxonomy" id="454601"/>
    <lineage>
        <taxon>Bacteria</taxon>
        <taxon>Pseudomonadati</taxon>
        <taxon>Pseudomonadota</taxon>
        <taxon>Alphaproteobacteria</taxon>
        <taxon>Hyphomicrobiales</taxon>
        <taxon>Devosiaceae</taxon>
        <taxon>Maritalea</taxon>
    </lineage>
</organism>
<dbReference type="STRING" id="1122213.GCA_000423365_03406"/>
<dbReference type="SUPFAM" id="SSF53850">
    <property type="entry name" value="Periplasmic binding protein-like II"/>
    <property type="match status" value="1"/>
</dbReference>
<dbReference type="AlphaFoldDB" id="A0A2R4MJL7"/>
<keyword evidence="1 2" id="KW-0732">Signal</keyword>
<name>A0A2R4MJL7_9HYPH</name>
<protein>
    <submittedName>
        <fullName evidence="3">Phosphoglycerate transport regulatory protein PgtC</fullName>
    </submittedName>
</protein>
<geneLocation type="plasmid" evidence="4">
    <name>phl2708y3</name>
</geneLocation>
<dbReference type="PANTHER" id="PTHR30006:SF25">
    <property type="entry name" value="PHOSPHOGLYCERATE TRANSPORT REGULATORY PROTEIN PGTC"/>
    <property type="match status" value="1"/>
</dbReference>
<keyword evidence="4" id="KW-1185">Reference proteome</keyword>
<sequence>MRAILFMIALLAAVLGALSSGYAQAQQQQLRILTSMSARVFEPFVKAFEAQNPNIDVLVLNKNTNHALGEVALGNGRKFDIFWASSPEAFDMLDDFDHLAPMDGKVHHAFALSAVGWSWKKDHLAKVPQSWNALLERKYEGRIGIARPSRSGTTHLIVEQFLQDRGWEDGWQYVLQLSANFATITSRSFGVIDGLKSERFDIGLNIDFLAISEDDLAFQYGRPVMLVPGRIAKLKGSGAPELADQFINFVLSKTGQQILLTPKINRIPIEPEIRQSIDYRAYPSLDAALRLSWASYDPKLAARRYWMVNEIFDQFITNQFGRRRTIWRDLRLIEDDPELAKKHRAKLDLARTYLLTMPIAEHEVAIMQPSPMPGPGMRYAPMTAEQKKFQVRWQSQAEMLLGLAENELREIKE</sequence>
<reference evidence="3 4" key="1">
    <citation type="submission" date="2017-05" db="EMBL/GenBank/DDBJ databases">
        <title>Genome Analysis of Maritalea myrionectae HL2708#5.</title>
        <authorList>
            <consortium name="Cotde Inc.-PKNU"/>
            <person name="Jang D."/>
            <person name="Oh H.-M."/>
        </authorList>
    </citation>
    <scope>NUCLEOTIDE SEQUENCE [LARGE SCALE GENOMIC DNA]</scope>
    <source>
        <strain evidence="3 4">HL2708#5</strain>
        <plasmid evidence="4">phl2708y3</plasmid>
    </source>
</reference>
<dbReference type="Proteomes" id="UP000258927">
    <property type="component" value="Plasmid pHL2708Y3"/>
</dbReference>